<keyword evidence="1" id="KW-0614">Plasmid</keyword>
<protein>
    <submittedName>
        <fullName evidence="1">Uncharacterized protein</fullName>
    </submittedName>
</protein>
<evidence type="ECO:0000313" key="2">
    <source>
        <dbReference type="Proteomes" id="UP000019443"/>
    </source>
</evidence>
<geneLocation type="plasmid" evidence="1">
    <name>pLPU83b</name>
</geneLocation>
<accession>W6S1B5</accession>
<sequence length="38" mass="4114">MKQRDIARFFGAAKSLRQNRAASIQAPQPVLECSPIGG</sequence>
<comment type="caution">
    <text evidence="1">The sequence shown here is derived from an EMBL/GenBank/DDBJ whole genome shotgun (WGS) entry which is preliminary data.</text>
</comment>
<gene>
    <name evidence="1" type="ORF">LPU83_pLPU83b_0266</name>
</gene>
<proteinExistence type="predicted"/>
<dbReference type="AlphaFoldDB" id="W6S1B5"/>
<reference evidence="1" key="1">
    <citation type="submission" date="2013-11" db="EMBL/GenBank/DDBJ databases">
        <title>Draft genome sequence of the broad-host-range Rhizobium sp. LPU83 strain, a member of the low-genetic diversity Oregon-like Rhizobium sp. group.</title>
        <authorList>
            <person name="Wibberg D."/>
            <person name="Puehler A."/>
            <person name="Schlueter A."/>
        </authorList>
    </citation>
    <scope>NUCLEOTIDE SEQUENCE [LARGE SCALE GENOMIC DNA]</scope>
    <source>
        <strain evidence="1">LPU83</strain>
        <plasmid evidence="1">pLPU83b</plasmid>
    </source>
</reference>
<dbReference type="Proteomes" id="UP000019443">
    <property type="component" value="Unassembled WGS sequence"/>
</dbReference>
<organism evidence="1 2">
    <name type="scientific">Rhizobium favelukesii</name>
    <dbReference type="NCBI Taxonomy" id="348824"/>
    <lineage>
        <taxon>Bacteria</taxon>
        <taxon>Pseudomonadati</taxon>
        <taxon>Pseudomonadota</taxon>
        <taxon>Alphaproteobacteria</taxon>
        <taxon>Hyphomicrobiales</taxon>
        <taxon>Rhizobiaceae</taxon>
        <taxon>Rhizobium/Agrobacterium group</taxon>
        <taxon>Rhizobium</taxon>
    </lineage>
</organism>
<evidence type="ECO:0000313" key="1">
    <source>
        <dbReference type="EMBL" id="CDM60256.1"/>
    </source>
</evidence>
<dbReference type="EMBL" id="CBYB010000029">
    <property type="protein sequence ID" value="CDM60256.1"/>
    <property type="molecule type" value="Genomic_DNA"/>
</dbReference>
<keyword evidence="2" id="KW-1185">Reference proteome</keyword>
<name>W6S1B5_9HYPH</name>